<organism evidence="2 3">
    <name type="scientific">Nitrosococcus wardiae</name>
    <dbReference type="NCBI Taxonomy" id="1814290"/>
    <lineage>
        <taxon>Bacteria</taxon>
        <taxon>Pseudomonadati</taxon>
        <taxon>Pseudomonadota</taxon>
        <taxon>Gammaproteobacteria</taxon>
        <taxon>Chromatiales</taxon>
        <taxon>Chromatiaceae</taxon>
        <taxon>Nitrosococcus</taxon>
    </lineage>
</organism>
<dbReference type="EMBL" id="CP038033">
    <property type="protein sequence ID" value="QBQ55504.1"/>
    <property type="molecule type" value="Genomic_DNA"/>
</dbReference>
<dbReference type="InterPro" id="IPR021302">
    <property type="entry name" value="DUF2780_VcgC/VcgE"/>
</dbReference>
<reference evidence="2 3" key="1">
    <citation type="submission" date="2019-03" db="EMBL/GenBank/DDBJ databases">
        <title>The genome sequence of Nitrosococcus wardiae strain D1FHST reveals the archetypal metabolic capacity of ammonia-oxidizing Gammaproteobacteria.</title>
        <authorList>
            <person name="Wang L."/>
            <person name="Lim C.K."/>
            <person name="Hanson T.E."/>
            <person name="Dang H."/>
            <person name="Klotz M.G."/>
        </authorList>
    </citation>
    <scope>NUCLEOTIDE SEQUENCE [LARGE SCALE GENOMIC DNA]</scope>
    <source>
        <strain evidence="2 3">D1FHS</strain>
    </source>
</reference>
<dbReference type="OrthoDB" id="8546843at2"/>
<accession>A0A4P7C1Z0</accession>
<protein>
    <submittedName>
        <fullName evidence="2">DUF2780 domain-containing protein</fullName>
    </submittedName>
</protein>
<feature type="signal peptide" evidence="1">
    <location>
        <begin position="1"/>
        <end position="22"/>
    </location>
</feature>
<proteinExistence type="predicted"/>
<dbReference type="RefSeq" id="WP_134358763.1">
    <property type="nucleotide sequence ID" value="NZ_CP038033.1"/>
</dbReference>
<evidence type="ECO:0000313" key="2">
    <source>
        <dbReference type="EMBL" id="QBQ55504.1"/>
    </source>
</evidence>
<evidence type="ECO:0000313" key="3">
    <source>
        <dbReference type="Proteomes" id="UP000294325"/>
    </source>
</evidence>
<evidence type="ECO:0000256" key="1">
    <source>
        <dbReference type="SAM" id="SignalP"/>
    </source>
</evidence>
<sequence>MKKINYIKIGTLILTLSGVGCATNGGSGNVVGSVDSGLATVEQTARSGRQAIETGTTAANNMGTSQTGLTDILMNQLGVSQRQALGGAGAIFQAAKTNMDPQAFTTLSQSVPGMNEMLSVAPNMSNVTGSISSMMGDANNALGSMASLAASFKQLNLSPDMVGQFIPVVTTYVRNTSGQAMANLLQSALRAP</sequence>
<keyword evidence="3" id="KW-1185">Reference proteome</keyword>
<name>A0A4P7C1Z0_9GAMM</name>
<dbReference type="Proteomes" id="UP000294325">
    <property type="component" value="Chromosome"/>
</dbReference>
<feature type="chain" id="PRO_5020677083" evidence="1">
    <location>
        <begin position="23"/>
        <end position="192"/>
    </location>
</feature>
<gene>
    <name evidence="2" type="ORF">E3U44_14045</name>
</gene>
<dbReference type="KEGG" id="nwr:E3U44_14045"/>
<dbReference type="AlphaFoldDB" id="A0A4P7C1Z0"/>
<keyword evidence="1" id="KW-0732">Signal</keyword>
<dbReference type="PROSITE" id="PS51257">
    <property type="entry name" value="PROKAR_LIPOPROTEIN"/>
    <property type="match status" value="1"/>
</dbReference>
<dbReference type="Pfam" id="PF11075">
    <property type="entry name" value="DUF2780"/>
    <property type="match status" value="1"/>
</dbReference>